<gene>
    <name evidence="9" type="ORF">K227x_15750</name>
</gene>
<feature type="transmembrane region" description="Helical" evidence="7">
    <location>
        <begin position="75"/>
        <end position="102"/>
    </location>
</feature>
<proteinExistence type="predicted"/>
<keyword evidence="4 7" id="KW-0472">Membrane</keyword>
<dbReference type="Pfam" id="PF05090">
    <property type="entry name" value="HTTM"/>
    <property type="match status" value="1"/>
</dbReference>
<keyword evidence="10" id="KW-1185">Reference proteome</keyword>
<name>A0A517N7S5_9BACT</name>
<feature type="transmembrane region" description="Helical" evidence="7">
    <location>
        <begin position="108"/>
        <end position="128"/>
    </location>
</feature>
<dbReference type="InterPro" id="IPR053935">
    <property type="entry name" value="VKGC_lumenal_dom"/>
</dbReference>
<sequence length="498" mass="57481">MIPRSANDAVDSLILVWVRIVVAIAIYCWADSFLRNDQYLAIFVEPRFLFKYEPFQWVQRWTADGMWWHFAITKIAAVGLVFGLLSRVCAATLCFSIAYVLLVERQIYVNHYYLLSLTAGLLVFLPVGGRWSLDAWWGIQRRRRSFPRWQLWLLRFQLGLPYFYGAIAKLNGDWFRGQPGELILRTRFEVGGRPISELPGVVQGFAYSGFAYDLLVVPMLLWRPTRWLAVALSLVFHLTNAATLNIGVFPWFMLATMVVFFPPDTLGRRLRLFVGAKPVDPEVVRSCSSNAVRLNPSPRWATSLAWMYVIVHLLLPLRAAIYPGDSNWNERGHRFGWRMMLRHKDALTHYLVVDQNSDEFLFVPSTIVLTGYQAQRADHHPELIRQTAVAISEAAAELGVPQNRVYALALVSLNGRKPVPMVDPNVDLTQVRRGWWRDDWVQDDPGPFRDKAWDVPKDRWWSELDLPEPFVPLQGRSPTELERFLKQLSNERPDQDAK</sequence>
<dbReference type="InterPro" id="IPR053934">
    <property type="entry name" value="HTTM_dom"/>
</dbReference>
<dbReference type="Pfam" id="PF22777">
    <property type="entry name" value="VKGC_lumenal_dom"/>
    <property type="match status" value="1"/>
</dbReference>
<dbReference type="InterPro" id="IPR007782">
    <property type="entry name" value="VKG_COase"/>
</dbReference>
<dbReference type="PANTHER" id="PTHR12639">
    <property type="entry name" value="VITAMIN K-DEPENDENT GAMMA-CARBOXYLASE"/>
    <property type="match status" value="1"/>
</dbReference>
<evidence type="ECO:0000313" key="10">
    <source>
        <dbReference type="Proteomes" id="UP000318538"/>
    </source>
</evidence>
<feature type="transmembrane region" description="Helical" evidence="7">
    <location>
        <begin position="234"/>
        <end position="261"/>
    </location>
</feature>
<evidence type="ECO:0000256" key="3">
    <source>
        <dbReference type="ARBA" id="ARBA00022989"/>
    </source>
</evidence>
<evidence type="ECO:0000259" key="8">
    <source>
        <dbReference type="SMART" id="SM00752"/>
    </source>
</evidence>
<evidence type="ECO:0000256" key="7">
    <source>
        <dbReference type="SAM" id="Phobius"/>
    </source>
</evidence>
<keyword evidence="2 7" id="KW-0812">Transmembrane</keyword>
<feature type="domain" description="HTTM-like" evidence="8">
    <location>
        <begin position="7"/>
        <end position="265"/>
    </location>
</feature>
<dbReference type="GO" id="GO:0019842">
    <property type="term" value="F:vitamin binding"/>
    <property type="evidence" value="ECO:0007669"/>
    <property type="project" value="TreeGrafter"/>
</dbReference>
<comment type="subcellular location">
    <subcellularLocation>
        <location evidence="1">Endomembrane system</location>
        <topology evidence="1">Multi-pass membrane protein</topology>
    </subcellularLocation>
</comment>
<evidence type="ECO:0000256" key="5">
    <source>
        <dbReference type="ARBA" id="ARBA00023157"/>
    </source>
</evidence>
<dbReference type="PANTHER" id="PTHR12639:SF7">
    <property type="entry name" value="HTTM DOMAIN-CONTAINING PROTEIN"/>
    <property type="match status" value="1"/>
</dbReference>
<dbReference type="SMART" id="SM00752">
    <property type="entry name" value="HTTM"/>
    <property type="match status" value="1"/>
</dbReference>
<accession>A0A517N7S5</accession>
<keyword evidence="6" id="KW-0456">Lyase</keyword>
<evidence type="ECO:0000256" key="4">
    <source>
        <dbReference type="ARBA" id="ARBA00023136"/>
    </source>
</evidence>
<organism evidence="9 10">
    <name type="scientific">Rubripirellula lacrimiformis</name>
    <dbReference type="NCBI Taxonomy" id="1930273"/>
    <lineage>
        <taxon>Bacteria</taxon>
        <taxon>Pseudomonadati</taxon>
        <taxon>Planctomycetota</taxon>
        <taxon>Planctomycetia</taxon>
        <taxon>Pirellulales</taxon>
        <taxon>Pirellulaceae</taxon>
        <taxon>Rubripirellula</taxon>
    </lineage>
</organism>
<evidence type="ECO:0000256" key="2">
    <source>
        <dbReference type="ARBA" id="ARBA00022692"/>
    </source>
</evidence>
<reference evidence="9 10" key="1">
    <citation type="submission" date="2019-02" db="EMBL/GenBank/DDBJ databases">
        <title>Deep-cultivation of Planctomycetes and their phenomic and genomic characterization uncovers novel biology.</title>
        <authorList>
            <person name="Wiegand S."/>
            <person name="Jogler M."/>
            <person name="Boedeker C."/>
            <person name="Pinto D."/>
            <person name="Vollmers J."/>
            <person name="Rivas-Marin E."/>
            <person name="Kohn T."/>
            <person name="Peeters S.H."/>
            <person name="Heuer A."/>
            <person name="Rast P."/>
            <person name="Oberbeckmann S."/>
            <person name="Bunk B."/>
            <person name="Jeske O."/>
            <person name="Meyerdierks A."/>
            <person name="Storesund J.E."/>
            <person name="Kallscheuer N."/>
            <person name="Luecker S."/>
            <person name="Lage O.M."/>
            <person name="Pohl T."/>
            <person name="Merkel B.J."/>
            <person name="Hornburger P."/>
            <person name="Mueller R.-W."/>
            <person name="Bruemmer F."/>
            <person name="Labrenz M."/>
            <person name="Spormann A.M."/>
            <person name="Op den Camp H."/>
            <person name="Overmann J."/>
            <person name="Amann R."/>
            <person name="Jetten M.S.M."/>
            <person name="Mascher T."/>
            <person name="Medema M.H."/>
            <person name="Devos D.P."/>
            <person name="Kaster A.-K."/>
            <person name="Ovreas L."/>
            <person name="Rohde M."/>
            <person name="Galperin M.Y."/>
            <person name="Jogler C."/>
        </authorList>
    </citation>
    <scope>NUCLEOTIDE SEQUENCE [LARGE SCALE GENOMIC DNA]</scope>
    <source>
        <strain evidence="9 10">K22_7</strain>
    </source>
</reference>
<feature type="transmembrane region" description="Helical" evidence="7">
    <location>
        <begin position="204"/>
        <end position="222"/>
    </location>
</feature>
<dbReference type="AlphaFoldDB" id="A0A517N7S5"/>
<keyword evidence="3 7" id="KW-1133">Transmembrane helix</keyword>
<dbReference type="GO" id="GO:0008488">
    <property type="term" value="F:gamma-glutamyl carboxylase activity"/>
    <property type="evidence" value="ECO:0007669"/>
    <property type="project" value="InterPro"/>
</dbReference>
<protein>
    <submittedName>
        <fullName evidence="9">Vitamin K-dependent gamma-carboxylase</fullName>
    </submittedName>
</protein>
<keyword evidence="5" id="KW-1015">Disulfide bond</keyword>
<dbReference type="KEGG" id="rlc:K227x_15750"/>
<dbReference type="EMBL" id="CP036525">
    <property type="protein sequence ID" value="QDT03193.1"/>
    <property type="molecule type" value="Genomic_DNA"/>
</dbReference>
<dbReference type="Proteomes" id="UP000318538">
    <property type="component" value="Chromosome"/>
</dbReference>
<feature type="transmembrane region" description="Helical" evidence="7">
    <location>
        <begin position="12"/>
        <end position="30"/>
    </location>
</feature>
<dbReference type="GO" id="GO:0012505">
    <property type="term" value="C:endomembrane system"/>
    <property type="evidence" value="ECO:0007669"/>
    <property type="project" value="UniProtKB-SubCell"/>
</dbReference>
<evidence type="ECO:0000256" key="6">
    <source>
        <dbReference type="ARBA" id="ARBA00023239"/>
    </source>
</evidence>
<dbReference type="InterPro" id="IPR011020">
    <property type="entry name" value="HTTM-like"/>
</dbReference>
<evidence type="ECO:0000256" key="1">
    <source>
        <dbReference type="ARBA" id="ARBA00004127"/>
    </source>
</evidence>
<evidence type="ECO:0000313" key="9">
    <source>
        <dbReference type="EMBL" id="QDT03193.1"/>
    </source>
</evidence>
<feature type="transmembrane region" description="Helical" evidence="7">
    <location>
        <begin position="149"/>
        <end position="167"/>
    </location>
</feature>